<accession>A0ABR2ZZX1</accession>
<keyword evidence="4 5" id="KW-0472">Membrane</keyword>
<organism evidence="6 7">
    <name type="scientific">Marasmius tenuissimus</name>
    <dbReference type="NCBI Taxonomy" id="585030"/>
    <lineage>
        <taxon>Eukaryota</taxon>
        <taxon>Fungi</taxon>
        <taxon>Dikarya</taxon>
        <taxon>Basidiomycota</taxon>
        <taxon>Agaricomycotina</taxon>
        <taxon>Agaricomycetes</taxon>
        <taxon>Agaricomycetidae</taxon>
        <taxon>Agaricales</taxon>
        <taxon>Marasmiineae</taxon>
        <taxon>Marasmiaceae</taxon>
        <taxon>Marasmius</taxon>
    </lineage>
</organism>
<protein>
    <recommendedName>
        <fullName evidence="8">Microsomal glutathione S-transferase 3</fullName>
    </recommendedName>
</protein>
<dbReference type="PANTHER" id="PTHR10250:SF26">
    <property type="entry name" value="GLUTATHIONE S-TRANSFERASE 3, MITOCHONDRIAL"/>
    <property type="match status" value="1"/>
</dbReference>
<name>A0ABR2ZZX1_9AGAR</name>
<evidence type="ECO:0000256" key="4">
    <source>
        <dbReference type="ARBA" id="ARBA00023136"/>
    </source>
</evidence>
<keyword evidence="7" id="KW-1185">Reference proteome</keyword>
<dbReference type="SUPFAM" id="SSF161084">
    <property type="entry name" value="MAPEG domain-like"/>
    <property type="match status" value="1"/>
</dbReference>
<dbReference type="PANTHER" id="PTHR10250">
    <property type="entry name" value="MICROSOMAL GLUTATHIONE S-TRANSFERASE"/>
    <property type="match status" value="1"/>
</dbReference>
<proteinExistence type="predicted"/>
<keyword evidence="3 5" id="KW-1133">Transmembrane helix</keyword>
<dbReference type="InterPro" id="IPR050997">
    <property type="entry name" value="MAPEG"/>
</dbReference>
<evidence type="ECO:0000256" key="1">
    <source>
        <dbReference type="ARBA" id="ARBA00004141"/>
    </source>
</evidence>
<dbReference type="Pfam" id="PF01124">
    <property type="entry name" value="MAPEG"/>
    <property type="match status" value="1"/>
</dbReference>
<dbReference type="InterPro" id="IPR001129">
    <property type="entry name" value="Membr-assoc_MAPEG"/>
</dbReference>
<feature type="transmembrane region" description="Helical" evidence="5">
    <location>
        <begin position="12"/>
        <end position="33"/>
    </location>
</feature>
<keyword evidence="2 5" id="KW-0812">Transmembrane</keyword>
<evidence type="ECO:0000256" key="2">
    <source>
        <dbReference type="ARBA" id="ARBA00022692"/>
    </source>
</evidence>
<dbReference type="InterPro" id="IPR023352">
    <property type="entry name" value="MAPEG-like_dom_sf"/>
</dbReference>
<dbReference type="Proteomes" id="UP001437256">
    <property type="component" value="Unassembled WGS sequence"/>
</dbReference>
<dbReference type="Gene3D" id="1.20.120.550">
    <property type="entry name" value="Membrane associated eicosanoid/glutathione metabolism-like domain"/>
    <property type="match status" value="1"/>
</dbReference>
<evidence type="ECO:0000256" key="5">
    <source>
        <dbReference type="SAM" id="Phobius"/>
    </source>
</evidence>
<sequence length="151" mass="16362">MAVVFQVPEELALVGASLLSTTILLFYQTTIVFKARKAAGIEYPQVYAEKAQEDASIAAKKFNCAQRAHQNTLEGLFPIYVKTAITAVRYPKLAAGMLAAWTVARVIFTHGYATGDPKKRTFGALLGDIPLVGLLGTSLYVVGTSLQTYFL</sequence>
<evidence type="ECO:0008006" key="8">
    <source>
        <dbReference type="Google" id="ProtNLM"/>
    </source>
</evidence>
<feature type="transmembrane region" description="Helical" evidence="5">
    <location>
        <begin position="122"/>
        <end position="142"/>
    </location>
</feature>
<dbReference type="EMBL" id="JBBXMP010000031">
    <property type="protein sequence ID" value="KAL0066923.1"/>
    <property type="molecule type" value="Genomic_DNA"/>
</dbReference>
<evidence type="ECO:0000256" key="3">
    <source>
        <dbReference type="ARBA" id="ARBA00022989"/>
    </source>
</evidence>
<evidence type="ECO:0000313" key="7">
    <source>
        <dbReference type="Proteomes" id="UP001437256"/>
    </source>
</evidence>
<comment type="caution">
    <text evidence="6">The sequence shown here is derived from an EMBL/GenBank/DDBJ whole genome shotgun (WGS) entry which is preliminary data.</text>
</comment>
<evidence type="ECO:0000313" key="6">
    <source>
        <dbReference type="EMBL" id="KAL0066923.1"/>
    </source>
</evidence>
<comment type="subcellular location">
    <subcellularLocation>
        <location evidence="1">Membrane</location>
        <topology evidence="1">Multi-pass membrane protein</topology>
    </subcellularLocation>
</comment>
<reference evidence="6 7" key="1">
    <citation type="submission" date="2024-05" db="EMBL/GenBank/DDBJ databases">
        <title>A draft genome resource for the thread blight pathogen Marasmius tenuissimus strain MS-2.</title>
        <authorList>
            <person name="Yulfo-Soto G.E."/>
            <person name="Baruah I.K."/>
            <person name="Amoako-Attah I."/>
            <person name="Bukari Y."/>
            <person name="Meinhardt L.W."/>
            <person name="Bailey B.A."/>
            <person name="Cohen S.P."/>
        </authorList>
    </citation>
    <scope>NUCLEOTIDE SEQUENCE [LARGE SCALE GENOMIC DNA]</scope>
    <source>
        <strain evidence="6 7">MS-2</strain>
    </source>
</reference>
<gene>
    <name evidence="6" type="ORF">AAF712_006118</name>
</gene>